<gene>
    <name evidence="1" type="ORF">HWQ56_08320</name>
</gene>
<name>A0A7D5GZL6_9PSED</name>
<sequence length="115" mass="13504">MGGVSASHGNNEYRYDPWGNLIEKRSGQRQVQYFRYDRENRLVWSQTIVGAQVHSEGRYQYDSLGRRIGKTSEQDGRLEEKRFLWQGLRMLQELTPERDSLWNFTFAGLAQRASS</sequence>
<reference evidence="1 2" key="1">
    <citation type="submission" date="2020-06" db="EMBL/GenBank/DDBJ databases">
        <title>Pseudomonas eucalypticola sp. nov., an endophyte of Eucalyptus dunnii leaves with biocontrol ability of eucalyptus leaf blight.</title>
        <authorList>
            <person name="Liu Y."/>
            <person name="Song Z."/>
            <person name="Zeng H."/>
            <person name="Lu M."/>
            <person name="Wang X."/>
            <person name="Lian X."/>
            <person name="Zhang Q."/>
        </authorList>
    </citation>
    <scope>NUCLEOTIDE SEQUENCE [LARGE SCALE GENOMIC DNA]</scope>
    <source>
        <strain evidence="1 2">NP-1</strain>
    </source>
</reference>
<accession>A0A7D5GZL6</accession>
<dbReference type="RefSeq" id="WP_176570188.1">
    <property type="nucleotide sequence ID" value="NZ_CP056030.1"/>
</dbReference>
<dbReference type="Gene3D" id="2.180.10.10">
    <property type="entry name" value="RHS repeat-associated core"/>
    <property type="match status" value="1"/>
</dbReference>
<dbReference type="EMBL" id="CP056030">
    <property type="protein sequence ID" value="QKZ03787.1"/>
    <property type="molecule type" value="Genomic_DNA"/>
</dbReference>
<evidence type="ECO:0000313" key="2">
    <source>
        <dbReference type="Proteomes" id="UP000509568"/>
    </source>
</evidence>
<evidence type="ECO:0008006" key="3">
    <source>
        <dbReference type="Google" id="ProtNLM"/>
    </source>
</evidence>
<keyword evidence="2" id="KW-1185">Reference proteome</keyword>
<protein>
    <recommendedName>
        <fullName evidence="3">RHS repeat protein</fullName>
    </recommendedName>
</protein>
<evidence type="ECO:0000313" key="1">
    <source>
        <dbReference type="EMBL" id="QKZ03787.1"/>
    </source>
</evidence>
<dbReference type="KEGG" id="pez:HWQ56_08320"/>
<dbReference type="AlphaFoldDB" id="A0A7D5GZL6"/>
<dbReference type="Proteomes" id="UP000509568">
    <property type="component" value="Chromosome"/>
</dbReference>
<organism evidence="1 2">
    <name type="scientific">Pseudomonas eucalypticola</name>
    <dbReference type="NCBI Taxonomy" id="2599595"/>
    <lineage>
        <taxon>Bacteria</taxon>
        <taxon>Pseudomonadati</taxon>
        <taxon>Pseudomonadota</taxon>
        <taxon>Gammaproteobacteria</taxon>
        <taxon>Pseudomonadales</taxon>
        <taxon>Pseudomonadaceae</taxon>
        <taxon>Pseudomonas</taxon>
    </lineage>
</organism>
<proteinExistence type="predicted"/>